<dbReference type="EMBL" id="FNUS01000002">
    <property type="protein sequence ID" value="SEF94444.1"/>
    <property type="molecule type" value="Genomic_DNA"/>
</dbReference>
<protein>
    <submittedName>
        <fullName evidence="2">Glycosyltransferase involved in cell wall bisynthesis</fullName>
    </submittedName>
</protein>
<dbReference type="PANTHER" id="PTHR22916:SF3">
    <property type="entry name" value="UDP-GLCNAC:BETAGAL BETA-1,3-N-ACETYLGLUCOSAMINYLTRANSFERASE-LIKE PROTEIN 1"/>
    <property type="match status" value="1"/>
</dbReference>
<organism evidence="2 3">
    <name type="scientific">Halpernia humi</name>
    <dbReference type="NCBI Taxonomy" id="493375"/>
    <lineage>
        <taxon>Bacteria</taxon>
        <taxon>Pseudomonadati</taxon>
        <taxon>Bacteroidota</taxon>
        <taxon>Flavobacteriia</taxon>
        <taxon>Flavobacteriales</taxon>
        <taxon>Weeksellaceae</taxon>
        <taxon>Chryseobacterium group</taxon>
        <taxon>Halpernia</taxon>
    </lineage>
</organism>
<dbReference type="Gene3D" id="3.90.550.10">
    <property type="entry name" value="Spore Coat Polysaccharide Biosynthesis Protein SpsA, Chain A"/>
    <property type="match status" value="1"/>
</dbReference>
<dbReference type="InterPro" id="IPR001173">
    <property type="entry name" value="Glyco_trans_2-like"/>
</dbReference>
<evidence type="ECO:0000313" key="3">
    <source>
        <dbReference type="Proteomes" id="UP000236738"/>
    </source>
</evidence>
<proteinExistence type="predicted"/>
<gene>
    <name evidence="2" type="ORF">SAMN05421847_1099</name>
</gene>
<name>A0A1H5W4I3_9FLAO</name>
<dbReference type="SUPFAM" id="SSF53448">
    <property type="entry name" value="Nucleotide-diphospho-sugar transferases"/>
    <property type="match status" value="1"/>
</dbReference>
<dbReference type="GO" id="GO:0016758">
    <property type="term" value="F:hexosyltransferase activity"/>
    <property type="evidence" value="ECO:0007669"/>
    <property type="project" value="UniProtKB-ARBA"/>
</dbReference>
<dbReference type="Proteomes" id="UP000236738">
    <property type="component" value="Unassembled WGS sequence"/>
</dbReference>
<dbReference type="Pfam" id="PF00535">
    <property type="entry name" value="Glycos_transf_2"/>
    <property type="match status" value="1"/>
</dbReference>
<dbReference type="OrthoDB" id="199095at2"/>
<keyword evidence="3" id="KW-1185">Reference proteome</keyword>
<reference evidence="3" key="1">
    <citation type="submission" date="2016-10" db="EMBL/GenBank/DDBJ databases">
        <authorList>
            <person name="Varghese N."/>
            <person name="Submissions S."/>
        </authorList>
    </citation>
    <scope>NUCLEOTIDE SEQUENCE [LARGE SCALE GENOMIC DNA]</scope>
    <source>
        <strain evidence="3">DSM 21580</strain>
    </source>
</reference>
<dbReference type="AlphaFoldDB" id="A0A1H5W4I3"/>
<accession>A0A1H5W4I3</accession>
<evidence type="ECO:0000313" key="2">
    <source>
        <dbReference type="EMBL" id="SEF94444.1"/>
    </source>
</evidence>
<dbReference type="RefSeq" id="WP_103913104.1">
    <property type="nucleotide sequence ID" value="NZ_FNUS01000002.1"/>
</dbReference>
<dbReference type="PANTHER" id="PTHR22916">
    <property type="entry name" value="GLYCOSYLTRANSFERASE"/>
    <property type="match status" value="1"/>
</dbReference>
<evidence type="ECO:0000259" key="1">
    <source>
        <dbReference type="Pfam" id="PF00535"/>
    </source>
</evidence>
<dbReference type="InterPro" id="IPR029044">
    <property type="entry name" value="Nucleotide-diphossugar_trans"/>
</dbReference>
<feature type="domain" description="Glycosyltransferase 2-like" evidence="1">
    <location>
        <begin position="4"/>
        <end position="169"/>
    </location>
</feature>
<sequence>MKVSACIITYNQEEYISQCLDGVLSQIVDFDYEIIIGEDKSTDGTLEICKKYADKHPTKITLIERSENLGMIGNWLETIMSCKGKYIALCEGDDYWTDPLKLQKQVDFLEANDEFALCFHPVKILKKDGEIEDDFITKIPENFQERMTLASNSNYIHTPSVVFRNIVEKELHTMEFKNSPIGDYFLYLIISKYGKIGYLEDNMAVYRFGVGVFSAISTAKQRSANLLLYINLYAVEKNEIIKEIFYKNILNLVQFSENKLVELDYRQKLLNTRRHSAIERLYSLMKKVLLYIGIAK</sequence>
<keyword evidence="2" id="KW-0808">Transferase</keyword>